<feature type="domain" description="ERAP1-like C-terminal" evidence="22">
    <location>
        <begin position="604"/>
        <end position="922"/>
    </location>
</feature>
<evidence type="ECO:0000256" key="16">
    <source>
        <dbReference type="ARBA" id="ARBA00023049"/>
    </source>
</evidence>
<dbReference type="Gene3D" id="2.60.40.1730">
    <property type="entry name" value="tricorn interacting facor f3 domain"/>
    <property type="match status" value="1"/>
</dbReference>
<evidence type="ECO:0000259" key="23">
    <source>
        <dbReference type="Pfam" id="PF17900"/>
    </source>
</evidence>
<evidence type="ECO:0000256" key="14">
    <source>
        <dbReference type="ARBA" id="ARBA00022968"/>
    </source>
</evidence>
<keyword evidence="16 20" id="KW-0482">Metalloprotease</keyword>
<evidence type="ECO:0000256" key="8">
    <source>
        <dbReference type="ARBA" id="ARBA00022670"/>
    </source>
</evidence>
<evidence type="ECO:0000256" key="3">
    <source>
        <dbReference type="ARBA" id="ARBA00004609"/>
    </source>
</evidence>
<evidence type="ECO:0000256" key="12">
    <source>
        <dbReference type="ARBA" id="ARBA00022833"/>
    </source>
</evidence>
<dbReference type="Pfam" id="PF17900">
    <property type="entry name" value="Peptidase_M1_N"/>
    <property type="match status" value="1"/>
</dbReference>
<keyword evidence="6 20" id="KW-0031">Aminopeptidase</keyword>
<evidence type="ECO:0000256" key="13">
    <source>
        <dbReference type="ARBA" id="ARBA00022837"/>
    </source>
</evidence>
<dbReference type="EC" id="3.4.11.-" evidence="20"/>
<keyword evidence="17" id="KW-0472">Membrane</keyword>
<comment type="caution">
    <text evidence="24">The sequence shown here is derived from an EMBL/GenBank/DDBJ whole genome shotgun (WGS) entry which is preliminary data.</text>
</comment>
<dbReference type="InterPro" id="IPR050344">
    <property type="entry name" value="Peptidase_M1_aminopeptidases"/>
</dbReference>
<keyword evidence="7" id="KW-1003">Cell membrane</keyword>
<evidence type="ECO:0000256" key="7">
    <source>
        <dbReference type="ARBA" id="ARBA00022475"/>
    </source>
</evidence>
<evidence type="ECO:0000256" key="4">
    <source>
        <dbReference type="ARBA" id="ARBA00010136"/>
    </source>
</evidence>
<keyword evidence="12 20" id="KW-0862">Zinc</keyword>
<dbReference type="CDD" id="cd09601">
    <property type="entry name" value="M1_APN-Q_like"/>
    <property type="match status" value="1"/>
</dbReference>
<feature type="domain" description="Peptidase M1 membrane alanine aminopeptidase" evidence="21">
    <location>
        <begin position="306"/>
        <end position="524"/>
    </location>
</feature>
<keyword evidence="15" id="KW-1133">Transmembrane helix</keyword>
<comment type="catalytic activity">
    <reaction evidence="1">
        <text>Release of N-terminal glutamate (and to a lesser extent aspartate) from a peptide.</text>
        <dbReference type="EC" id="3.4.11.7"/>
    </reaction>
</comment>
<accession>A0ABR0B1F9</accession>
<dbReference type="InterPro" id="IPR027268">
    <property type="entry name" value="Peptidase_M4/M1_CTD_sf"/>
</dbReference>
<evidence type="ECO:0000256" key="5">
    <source>
        <dbReference type="ARBA" id="ARBA00011748"/>
    </source>
</evidence>
<dbReference type="PRINTS" id="PR00756">
    <property type="entry name" value="ALADIPTASE"/>
</dbReference>
<dbReference type="InterPro" id="IPR001930">
    <property type="entry name" value="Peptidase_M1"/>
</dbReference>
<organism evidence="24 25">
    <name type="scientific">Daphnia magna</name>
    <dbReference type="NCBI Taxonomy" id="35525"/>
    <lineage>
        <taxon>Eukaryota</taxon>
        <taxon>Metazoa</taxon>
        <taxon>Ecdysozoa</taxon>
        <taxon>Arthropoda</taxon>
        <taxon>Crustacea</taxon>
        <taxon>Branchiopoda</taxon>
        <taxon>Diplostraca</taxon>
        <taxon>Cladocera</taxon>
        <taxon>Anomopoda</taxon>
        <taxon>Daphniidae</taxon>
        <taxon>Daphnia</taxon>
    </lineage>
</organism>
<dbReference type="EMBL" id="JAOYFB010000040">
    <property type="protein sequence ID" value="KAK4035501.1"/>
    <property type="molecule type" value="Genomic_DNA"/>
</dbReference>
<dbReference type="PANTHER" id="PTHR11533:SF276">
    <property type="entry name" value="GLUTAMYL AMINOPEPTIDASE"/>
    <property type="match status" value="1"/>
</dbReference>
<feature type="domain" description="Aminopeptidase N-like N-terminal" evidence="23">
    <location>
        <begin position="80"/>
        <end position="271"/>
    </location>
</feature>
<dbReference type="InterPro" id="IPR014782">
    <property type="entry name" value="Peptidase_M1_dom"/>
</dbReference>
<evidence type="ECO:0000256" key="20">
    <source>
        <dbReference type="RuleBase" id="RU364040"/>
    </source>
</evidence>
<evidence type="ECO:0000256" key="18">
    <source>
        <dbReference type="ARBA" id="ARBA00023157"/>
    </source>
</evidence>
<dbReference type="Gene3D" id="2.60.40.1910">
    <property type="match status" value="1"/>
</dbReference>
<evidence type="ECO:0000256" key="11">
    <source>
        <dbReference type="ARBA" id="ARBA00022801"/>
    </source>
</evidence>
<evidence type="ECO:0000256" key="6">
    <source>
        <dbReference type="ARBA" id="ARBA00022438"/>
    </source>
</evidence>
<evidence type="ECO:0000256" key="17">
    <source>
        <dbReference type="ARBA" id="ARBA00023136"/>
    </source>
</evidence>
<dbReference type="InterPro" id="IPR045357">
    <property type="entry name" value="Aminopeptidase_N-like_N"/>
</dbReference>
<keyword evidence="25" id="KW-1185">Reference proteome</keyword>
<evidence type="ECO:0000256" key="2">
    <source>
        <dbReference type="ARBA" id="ARBA00004401"/>
    </source>
</evidence>
<dbReference type="Gene3D" id="1.25.50.20">
    <property type="match status" value="1"/>
</dbReference>
<keyword evidence="18" id="KW-1015">Disulfide bond</keyword>
<proteinExistence type="inferred from homology"/>
<keyword evidence="13" id="KW-0106">Calcium</keyword>
<name>A0ABR0B1F9_9CRUS</name>
<dbReference type="InterPro" id="IPR024571">
    <property type="entry name" value="ERAP1-like_C_dom"/>
</dbReference>
<evidence type="ECO:0000313" key="25">
    <source>
        <dbReference type="Proteomes" id="UP001234178"/>
    </source>
</evidence>
<dbReference type="Pfam" id="PF01433">
    <property type="entry name" value="Peptidase_M1"/>
    <property type="match status" value="1"/>
</dbReference>
<dbReference type="Pfam" id="PF11838">
    <property type="entry name" value="ERAP1_C"/>
    <property type="match status" value="1"/>
</dbReference>
<evidence type="ECO:0000313" key="24">
    <source>
        <dbReference type="EMBL" id="KAK4035501.1"/>
    </source>
</evidence>
<dbReference type="InterPro" id="IPR034016">
    <property type="entry name" value="M1_APN-typ"/>
</dbReference>
<protein>
    <recommendedName>
        <fullName evidence="20">Aminopeptidase</fullName>
        <ecNumber evidence="20">3.4.11.-</ecNumber>
    </recommendedName>
</protein>
<evidence type="ECO:0000256" key="9">
    <source>
        <dbReference type="ARBA" id="ARBA00022692"/>
    </source>
</evidence>
<dbReference type="Gene3D" id="1.10.390.10">
    <property type="entry name" value="Neutral Protease Domain 2"/>
    <property type="match status" value="1"/>
</dbReference>
<keyword evidence="14" id="KW-0735">Signal-anchor</keyword>
<dbReference type="PANTHER" id="PTHR11533">
    <property type="entry name" value="PROTEASE M1 ZINC METALLOPROTEASE"/>
    <property type="match status" value="1"/>
</dbReference>
<evidence type="ECO:0000256" key="1">
    <source>
        <dbReference type="ARBA" id="ARBA00001703"/>
    </source>
</evidence>
<dbReference type="Proteomes" id="UP001234178">
    <property type="component" value="Unassembled WGS sequence"/>
</dbReference>
<reference evidence="24 25" key="1">
    <citation type="journal article" date="2023" name="Nucleic Acids Res.">
        <title>The hologenome of Daphnia magna reveals possible DNA methylation and microbiome-mediated evolution of the host genome.</title>
        <authorList>
            <person name="Chaturvedi A."/>
            <person name="Li X."/>
            <person name="Dhandapani V."/>
            <person name="Marshall H."/>
            <person name="Kissane S."/>
            <person name="Cuenca-Cambronero M."/>
            <person name="Asole G."/>
            <person name="Calvet F."/>
            <person name="Ruiz-Romero M."/>
            <person name="Marangio P."/>
            <person name="Guigo R."/>
            <person name="Rago D."/>
            <person name="Mirbahai L."/>
            <person name="Eastwood N."/>
            <person name="Colbourne J.K."/>
            <person name="Zhou J."/>
            <person name="Mallon E."/>
            <person name="Orsini L."/>
        </authorList>
    </citation>
    <scope>NUCLEOTIDE SEQUENCE [LARGE SCALE GENOMIC DNA]</scope>
    <source>
        <strain evidence="24">LRV0_1</strain>
    </source>
</reference>
<keyword evidence="8 20" id="KW-0645">Protease</keyword>
<keyword evidence="10 20" id="KW-0479">Metal-binding</keyword>
<dbReference type="SUPFAM" id="SSF63737">
    <property type="entry name" value="Leukotriene A4 hydrolase N-terminal domain"/>
    <property type="match status" value="1"/>
</dbReference>
<evidence type="ECO:0000259" key="21">
    <source>
        <dbReference type="Pfam" id="PF01433"/>
    </source>
</evidence>
<evidence type="ECO:0000256" key="19">
    <source>
        <dbReference type="ARBA" id="ARBA00023180"/>
    </source>
</evidence>
<comment type="subcellular location">
    <subcellularLocation>
        <location evidence="3">Cell membrane</location>
        <topology evidence="3">Lipid-anchor</topology>
        <topology evidence="3">GPI-anchor</topology>
    </subcellularLocation>
    <subcellularLocation>
        <location evidence="2">Cell membrane</location>
        <topology evidence="2">Single-pass type II membrane protein</topology>
    </subcellularLocation>
</comment>
<comment type="similarity">
    <text evidence="4 20">Belongs to the peptidase M1 family.</text>
</comment>
<evidence type="ECO:0000256" key="15">
    <source>
        <dbReference type="ARBA" id="ARBA00022989"/>
    </source>
</evidence>
<sequence>MGFNLPLVTLAVLSGALAIAVIVLSVSLSGANKELSSLTGTTPITETTPIVESTTMAGSTTPQLTEPWELDYRLPNDTLPLHYEIYLHPDLVSGTFTGKVAIHLNVTKPRDFVLIHIKYLTISSTSVHKGIEANGEQISLGETFEYVPNEFWVVKLRSAMQPGLYTINMDFTGSLTKDIVGFYKSNYYNSDMNQTRTIATSKFEPTYARRAFPCLDEPSYKSTFGVTLVRPKGDGYVSYSNMPEVSFEDDVPSAGLTTVKFEKSVEMVTYLACFIVCDFQERLGHTKRGVPIRTISRSNQFNSTVYPLEIGIKATDYYEEYFDIDYVLPKQDLIAIPDFVSGAMEHWGLVTFRETAMLYDPLESSTSNKKRVATVVAHELAHQWFGNLMTIIWWDDLWLNEGFASYMEFKATDACETTWDMMTFILSDDVGPVLDLDSKLSSHPIVVPVNHPDEITEIFDAISYNKGAAVLMMLESFMGPANFQLGIQNFLKEYKFKNAATPDLWRALQAVTPNLDIAGIMDTWTRQMGYPVLSYTISGNTLTVKQSRFLSDPNSNATVTPSPYGYKWDVPFFYITDKNPSPQLKWLYMNNDSVTIELPNDFTWVKLNADQRGFFRVNYLPEHWNALAAALGKNVSAMKPSDRWGLIDDSFSLSAAGSLPYSTSLELVQYVKNDRHPVPWSAASGKLSYISSLIYITNLYPGFREFIITLVEPSYSELGWNDQASFLDQNLQTTILSLACLSDYTPCLETAADRLTKWINNPDEYIPPNFRNLVYRYGIAQIGDAAVWNAMWDRYTKETDPNEAIKLLYGLAFAKEPWLIHQYLDLAKTDKVRSQDYFTVLEYISANPVGLPIVWDFVRNEWQYLVDRFTTNNRYLGRMVGTVTSKFTQQIRLDEMKEFFAKYPDAGAGARAREQSLETVQNNIQWLKVNKPDLENWLKENGFM</sequence>
<gene>
    <name evidence="24" type="ORF">OUZ56_027588</name>
</gene>
<dbReference type="SUPFAM" id="SSF55486">
    <property type="entry name" value="Metalloproteases ('zincins'), catalytic domain"/>
    <property type="match status" value="1"/>
</dbReference>
<dbReference type="InterPro" id="IPR042097">
    <property type="entry name" value="Aminopeptidase_N-like_N_sf"/>
</dbReference>
<comment type="cofactor">
    <cofactor evidence="20">
        <name>Zn(2+)</name>
        <dbReference type="ChEBI" id="CHEBI:29105"/>
    </cofactor>
    <text evidence="20">Binds 1 zinc ion per subunit.</text>
</comment>
<keyword evidence="11 20" id="KW-0378">Hydrolase</keyword>
<comment type="subunit">
    <text evidence="5">Homodimer; disulfide-linked.</text>
</comment>
<keyword evidence="9" id="KW-0812">Transmembrane</keyword>
<keyword evidence="19" id="KW-0325">Glycoprotein</keyword>
<evidence type="ECO:0000259" key="22">
    <source>
        <dbReference type="Pfam" id="PF11838"/>
    </source>
</evidence>
<evidence type="ECO:0000256" key="10">
    <source>
        <dbReference type="ARBA" id="ARBA00022723"/>
    </source>
</evidence>